<evidence type="ECO:0000313" key="3">
    <source>
        <dbReference type="Proteomes" id="UP000282971"/>
    </source>
</evidence>
<reference evidence="2 3" key="1">
    <citation type="submission" date="2019-01" db="EMBL/GenBank/DDBJ databases">
        <authorList>
            <person name="Chen W.-M."/>
        </authorList>
    </citation>
    <scope>NUCLEOTIDE SEQUENCE [LARGE SCALE GENOMIC DNA]</scope>
    <source>
        <strain evidence="2 3">CCP-7</strain>
    </source>
</reference>
<dbReference type="Pfam" id="PF01636">
    <property type="entry name" value="APH"/>
    <property type="match status" value="1"/>
</dbReference>
<dbReference type="Gene3D" id="3.90.1200.10">
    <property type="match status" value="1"/>
</dbReference>
<feature type="domain" description="CHK kinase-like" evidence="1">
    <location>
        <begin position="118"/>
        <end position="294"/>
    </location>
</feature>
<sequence length="352" mass="38706">MSIPVPTTVAGALDPVWWTAILQDAVPGCRIDRVELVQTIRVVASKLRVRLVYDPAGPTGPEALCLKAFLDCDPYMDRLSFMSAIEARFYAQVANHVPMRVARSPYAAVDPESGLGLIVMDDLTAMGARFMSSLEPYGVDRARASVGQLAALHATYAGKVDGPDFAWAGSILQRMVAQPPIADAPLQELLDGERGEALSRDVLDAARIGRALRRMAEIDASRPQTLRHGDCHAGNVFDTAQGPGFTDWQLVQRGHWAADVAYHLPAVLTVEEAEANEKALIAHYLECYQAAVGVAPSFDEAWDDYRRSILYGYYLWITTIRVDPPIIAEFCKRIGRAMMRHDTLGRIEALPM</sequence>
<evidence type="ECO:0000259" key="1">
    <source>
        <dbReference type="SMART" id="SM00587"/>
    </source>
</evidence>
<organism evidence="2 3">
    <name type="scientific">Sphingomonas crocodyli</name>
    <dbReference type="NCBI Taxonomy" id="1979270"/>
    <lineage>
        <taxon>Bacteria</taxon>
        <taxon>Pseudomonadati</taxon>
        <taxon>Pseudomonadota</taxon>
        <taxon>Alphaproteobacteria</taxon>
        <taxon>Sphingomonadales</taxon>
        <taxon>Sphingomonadaceae</taxon>
        <taxon>Sphingomonas</taxon>
    </lineage>
</organism>
<dbReference type="SMART" id="SM00587">
    <property type="entry name" value="CHK"/>
    <property type="match status" value="1"/>
</dbReference>
<keyword evidence="3" id="KW-1185">Reference proteome</keyword>
<dbReference type="RefSeq" id="WP_127746524.1">
    <property type="nucleotide sequence ID" value="NZ_SACN01000005.1"/>
</dbReference>
<dbReference type="InterPro" id="IPR002575">
    <property type="entry name" value="Aminoglycoside_PTrfase"/>
</dbReference>
<dbReference type="GO" id="GO:0016740">
    <property type="term" value="F:transferase activity"/>
    <property type="evidence" value="ECO:0007669"/>
    <property type="project" value="UniProtKB-KW"/>
</dbReference>
<dbReference type="EMBL" id="SACN01000005">
    <property type="protein sequence ID" value="RVT89445.1"/>
    <property type="molecule type" value="Genomic_DNA"/>
</dbReference>
<evidence type="ECO:0000313" key="2">
    <source>
        <dbReference type="EMBL" id="RVT89445.1"/>
    </source>
</evidence>
<dbReference type="InterPro" id="IPR011009">
    <property type="entry name" value="Kinase-like_dom_sf"/>
</dbReference>
<comment type="caution">
    <text evidence="2">The sequence shown here is derived from an EMBL/GenBank/DDBJ whole genome shotgun (WGS) entry which is preliminary data.</text>
</comment>
<gene>
    <name evidence="2" type="ORF">EOD43_22035</name>
</gene>
<dbReference type="AlphaFoldDB" id="A0A437LVN6"/>
<dbReference type="InterPro" id="IPR015897">
    <property type="entry name" value="CHK_kinase-like"/>
</dbReference>
<dbReference type="Proteomes" id="UP000282971">
    <property type="component" value="Unassembled WGS sequence"/>
</dbReference>
<dbReference type="OrthoDB" id="3806873at2"/>
<protein>
    <submittedName>
        <fullName evidence="2">Aminoglycoside phosphotransferase family protein</fullName>
    </submittedName>
</protein>
<accession>A0A437LVN6</accession>
<dbReference type="SUPFAM" id="SSF56112">
    <property type="entry name" value="Protein kinase-like (PK-like)"/>
    <property type="match status" value="1"/>
</dbReference>
<proteinExistence type="predicted"/>
<keyword evidence="2" id="KW-0808">Transferase</keyword>
<name>A0A437LVN6_9SPHN</name>